<dbReference type="Pfam" id="PF07007">
    <property type="entry name" value="LprI"/>
    <property type="match status" value="1"/>
</dbReference>
<dbReference type="Proteomes" id="UP000297861">
    <property type="component" value="Unassembled WGS sequence"/>
</dbReference>
<dbReference type="EMBL" id="SOML01000006">
    <property type="protein sequence ID" value="TFD96071.1"/>
    <property type="molecule type" value="Genomic_DNA"/>
</dbReference>
<dbReference type="Gene3D" id="1.20.1270.180">
    <property type="match status" value="1"/>
</dbReference>
<feature type="signal peptide" evidence="1">
    <location>
        <begin position="1"/>
        <end position="19"/>
    </location>
</feature>
<dbReference type="STRING" id="1121485.GCA_000426485_00493"/>
<feature type="domain" description="Lysozyme inhibitor LprI-like N-terminal" evidence="2">
    <location>
        <begin position="50"/>
        <end position="139"/>
    </location>
</feature>
<protein>
    <submittedName>
        <fullName evidence="3">DUF1311 domain-containing protein</fullName>
    </submittedName>
</protein>
<feature type="chain" id="PRO_5021336327" evidence="1">
    <location>
        <begin position="20"/>
        <end position="152"/>
    </location>
</feature>
<accession>A0A4Y8L1C8</accession>
<dbReference type="OrthoDB" id="7340239at2"/>
<dbReference type="RefSeq" id="WP_134436452.1">
    <property type="nucleotide sequence ID" value="NZ_SOML01000006.1"/>
</dbReference>
<proteinExistence type="predicted"/>
<keyword evidence="1" id="KW-0732">Signal</keyword>
<dbReference type="InterPro" id="IPR009739">
    <property type="entry name" value="LprI-like_N"/>
</dbReference>
<reference evidence="3 4" key="1">
    <citation type="submission" date="2019-03" db="EMBL/GenBank/DDBJ databases">
        <title>San Antonio Military Medical Center submission to MRSN (WRAIR), pending publication.</title>
        <authorList>
            <person name="Blyth D.M."/>
            <person name="Mccarthy S.L."/>
            <person name="Schall S.E."/>
            <person name="Stam J.A."/>
            <person name="Ong A.C."/>
            <person name="Mcgann P.T."/>
        </authorList>
    </citation>
    <scope>NUCLEOTIDE SEQUENCE [LARGE SCALE GENOMIC DNA]</scope>
    <source>
        <strain evidence="3 4">MRSN571793</strain>
    </source>
</reference>
<evidence type="ECO:0000313" key="3">
    <source>
        <dbReference type="EMBL" id="TFD96071.1"/>
    </source>
</evidence>
<comment type="caution">
    <text evidence="3">The sequence shown here is derived from an EMBL/GenBank/DDBJ whole genome shotgun (WGS) entry which is preliminary data.</text>
</comment>
<gene>
    <name evidence="3" type="ORF">E2605_10785</name>
</gene>
<keyword evidence="4" id="KW-1185">Reference proteome</keyword>
<name>A0A4Y8L1C8_9BACT</name>
<evidence type="ECO:0000256" key="1">
    <source>
        <dbReference type="SAM" id="SignalP"/>
    </source>
</evidence>
<organism evidence="3 4">
    <name type="scientific">Dysgonomonas capnocytophagoides</name>
    <dbReference type="NCBI Taxonomy" id="45254"/>
    <lineage>
        <taxon>Bacteria</taxon>
        <taxon>Pseudomonadati</taxon>
        <taxon>Bacteroidota</taxon>
        <taxon>Bacteroidia</taxon>
        <taxon>Bacteroidales</taxon>
        <taxon>Dysgonomonadaceae</taxon>
        <taxon>Dysgonomonas</taxon>
    </lineage>
</organism>
<dbReference type="AlphaFoldDB" id="A0A4Y8L1C8"/>
<evidence type="ECO:0000313" key="4">
    <source>
        <dbReference type="Proteomes" id="UP000297861"/>
    </source>
</evidence>
<evidence type="ECO:0000259" key="2">
    <source>
        <dbReference type="Pfam" id="PF07007"/>
    </source>
</evidence>
<sequence length="152" mass="17477">MQKIIFLLIFGCFSCLVQAQDIELQDPVSIEFRQDTMMIEQQVANMLDKDYSTAGMLKAVSSLEQGYDKLLNKYYQMLLNRLKEEDRNSLIEAQRNWIKFRDSEKTLIRTISAEVYTGGGTMWGPVAASAAADLTKDRLIDIYHYLTFSIVE</sequence>